<dbReference type="EMBL" id="JACHNB010000001">
    <property type="protein sequence ID" value="MBB4743256.1"/>
    <property type="molecule type" value="Genomic_DNA"/>
</dbReference>
<dbReference type="PANTHER" id="PTHR47506:SF1">
    <property type="entry name" value="HTH-TYPE TRANSCRIPTIONAL REGULATOR YJDC"/>
    <property type="match status" value="1"/>
</dbReference>
<gene>
    <name evidence="6" type="ORF">BJY16_006715</name>
</gene>
<keyword evidence="2 4" id="KW-0238">DNA-binding</keyword>
<dbReference type="Pfam" id="PF16925">
    <property type="entry name" value="TetR_C_13"/>
    <property type="match status" value="1"/>
</dbReference>
<evidence type="ECO:0000313" key="6">
    <source>
        <dbReference type="EMBL" id="MBB4743256.1"/>
    </source>
</evidence>
<name>A0A7W7H3C9_9ACTN</name>
<evidence type="ECO:0000259" key="5">
    <source>
        <dbReference type="PROSITE" id="PS50977"/>
    </source>
</evidence>
<evidence type="ECO:0000313" key="7">
    <source>
        <dbReference type="Proteomes" id="UP000546162"/>
    </source>
</evidence>
<comment type="caution">
    <text evidence="6">The sequence shown here is derived from an EMBL/GenBank/DDBJ whole genome shotgun (WGS) entry which is preliminary data.</text>
</comment>
<dbReference type="GO" id="GO:0003677">
    <property type="term" value="F:DNA binding"/>
    <property type="evidence" value="ECO:0007669"/>
    <property type="project" value="UniProtKB-UniRule"/>
</dbReference>
<dbReference type="PROSITE" id="PS50977">
    <property type="entry name" value="HTH_TETR_2"/>
    <property type="match status" value="1"/>
</dbReference>
<keyword evidence="1" id="KW-0805">Transcription regulation</keyword>
<dbReference type="Proteomes" id="UP000546162">
    <property type="component" value="Unassembled WGS sequence"/>
</dbReference>
<keyword evidence="3" id="KW-0804">Transcription</keyword>
<protein>
    <submittedName>
        <fullName evidence="6">AcrR family transcriptional regulator</fullName>
    </submittedName>
</protein>
<evidence type="ECO:0000256" key="4">
    <source>
        <dbReference type="PROSITE-ProRule" id="PRU00335"/>
    </source>
</evidence>
<dbReference type="PANTHER" id="PTHR47506">
    <property type="entry name" value="TRANSCRIPTIONAL REGULATORY PROTEIN"/>
    <property type="match status" value="1"/>
</dbReference>
<dbReference type="InterPro" id="IPR036271">
    <property type="entry name" value="Tet_transcr_reg_TetR-rel_C_sf"/>
</dbReference>
<proteinExistence type="predicted"/>
<feature type="DNA-binding region" description="H-T-H motif" evidence="4">
    <location>
        <begin position="36"/>
        <end position="55"/>
    </location>
</feature>
<dbReference type="Gene3D" id="1.10.10.60">
    <property type="entry name" value="Homeodomain-like"/>
    <property type="match status" value="1"/>
</dbReference>
<evidence type="ECO:0000256" key="3">
    <source>
        <dbReference type="ARBA" id="ARBA00023163"/>
    </source>
</evidence>
<dbReference type="SUPFAM" id="SSF48498">
    <property type="entry name" value="Tetracyclin repressor-like, C-terminal domain"/>
    <property type="match status" value="1"/>
</dbReference>
<dbReference type="AlphaFoldDB" id="A0A7W7H3C9"/>
<dbReference type="InterPro" id="IPR011075">
    <property type="entry name" value="TetR_C"/>
</dbReference>
<evidence type="ECO:0000256" key="2">
    <source>
        <dbReference type="ARBA" id="ARBA00023125"/>
    </source>
</evidence>
<dbReference type="Pfam" id="PF00440">
    <property type="entry name" value="TetR_N"/>
    <property type="match status" value="1"/>
</dbReference>
<dbReference type="SUPFAM" id="SSF46689">
    <property type="entry name" value="Homeodomain-like"/>
    <property type="match status" value="1"/>
</dbReference>
<organism evidence="6 7">
    <name type="scientific">Actinoplanes octamycinicus</name>
    <dbReference type="NCBI Taxonomy" id="135948"/>
    <lineage>
        <taxon>Bacteria</taxon>
        <taxon>Bacillati</taxon>
        <taxon>Actinomycetota</taxon>
        <taxon>Actinomycetes</taxon>
        <taxon>Micromonosporales</taxon>
        <taxon>Micromonosporaceae</taxon>
        <taxon>Actinoplanes</taxon>
    </lineage>
</organism>
<evidence type="ECO:0000256" key="1">
    <source>
        <dbReference type="ARBA" id="ARBA00023015"/>
    </source>
</evidence>
<dbReference type="InterPro" id="IPR001647">
    <property type="entry name" value="HTH_TetR"/>
</dbReference>
<dbReference type="InterPro" id="IPR009057">
    <property type="entry name" value="Homeodomain-like_sf"/>
</dbReference>
<keyword evidence="7" id="KW-1185">Reference proteome</keyword>
<sequence length="209" mass="22284">MAEKTRERGRPRGFDADAALDRAVEVFWRHGYEGASLSDLTGAMGINRTSMYAAYGGKEDLFRRAVARYAEADMAYAREALAEPTAYRVIERFLRTNADALTRPDRPAGCLSIQGGLACGSDNGHVAQFLAASRLAGEQALTERLTRAAEEGDLPTGTDPAALARYVMVVSEGNAVHAAAGVPREALHATVDLALRAVPGHPSSHLTTS</sequence>
<feature type="domain" description="HTH tetR-type" evidence="5">
    <location>
        <begin position="13"/>
        <end position="73"/>
    </location>
</feature>
<reference evidence="6 7" key="1">
    <citation type="submission" date="2020-08" db="EMBL/GenBank/DDBJ databases">
        <title>Sequencing the genomes of 1000 actinobacteria strains.</title>
        <authorList>
            <person name="Klenk H.-P."/>
        </authorList>
    </citation>
    <scope>NUCLEOTIDE SEQUENCE [LARGE SCALE GENOMIC DNA]</scope>
    <source>
        <strain evidence="6 7">DSM 45809</strain>
    </source>
</reference>
<dbReference type="Gene3D" id="1.10.357.10">
    <property type="entry name" value="Tetracycline Repressor, domain 2"/>
    <property type="match status" value="1"/>
</dbReference>
<accession>A0A7W7H3C9</accession>
<dbReference type="RefSeq" id="WP_185043548.1">
    <property type="nucleotide sequence ID" value="NZ_BAABFG010000005.1"/>
</dbReference>